<evidence type="ECO:0000259" key="9">
    <source>
        <dbReference type="SMART" id="SM00065"/>
    </source>
</evidence>
<feature type="domain" description="GAF" evidence="9">
    <location>
        <begin position="353"/>
        <end position="500"/>
    </location>
</feature>
<feature type="domain" description="GAF" evidence="9">
    <location>
        <begin position="184"/>
        <end position="332"/>
    </location>
</feature>
<evidence type="ECO:0000313" key="11">
    <source>
        <dbReference type="Proteomes" id="UP001149140"/>
    </source>
</evidence>
<evidence type="ECO:0000256" key="1">
    <source>
        <dbReference type="ARBA" id="ARBA00000085"/>
    </source>
</evidence>
<dbReference type="EMBL" id="JAPDOD010000056">
    <property type="protein sequence ID" value="MDA0166002.1"/>
    <property type="molecule type" value="Genomic_DNA"/>
</dbReference>
<evidence type="ECO:0000256" key="3">
    <source>
        <dbReference type="ARBA" id="ARBA00022553"/>
    </source>
</evidence>
<dbReference type="InterPro" id="IPR003594">
    <property type="entry name" value="HATPase_dom"/>
</dbReference>
<keyword evidence="11" id="KW-1185">Reference proteome</keyword>
<dbReference type="AlphaFoldDB" id="A0A9X3N0J8"/>
<keyword evidence="8" id="KW-0902">Two-component regulatory system</keyword>
<keyword evidence="4" id="KW-0808">Transferase</keyword>
<dbReference type="InterPro" id="IPR036890">
    <property type="entry name" value="HATPase_C_sf"/>
</dbReference>
<evidence type="ECO:0000256" key="2">
    <source>
        <dbReference type="ARBA" id="ARBA00012438"/>
    </source>
</evidence>
<dbReference type="SMART" id="SM00065">
    <property type="entry name" value="GAF"/>
    <property type="match status" value="2"/>
</dbReference>
<evidence type="ECO:0000256" key="5">
    <source>
        <dbReference type="ARBA" id="ARBA00022741"/>
    </source>
</evidence>
<evidence type="ECO:0000256" key="8">
    <source>
        <dbReference type="ARBA" id="ARBA00023012"/>
    </source>
</evidence>
<name>A0A9X3N0J8_9ACTN</name>
<comment type="caution">
    <text evidence="10">The sequence shown here is derived from an EMBL/GenBank/DDBJ whole genome shotgun (WGS) entry which is preliminary data.</text>
</comment>
<dbReference type="GO" id="GO:0005524">
    <property type="term" value="F:ATP binding"/>
    <property type="evidence" value="ECO:0007669"/>
    <property type="project" value="UniProtKB-KW"/>
</dbReference>
<keyword evidence="5" id="KW-0547">Nucleotide-binding</keyword>
<keyword evidence="3" id="KW-0597">Phosphoprotein</keyword>
<proteinExistence type="predicted"/>
<dbReference type="RefSeq" id="WP_270045264.1">
    <property type="nucleotide sequence ID" value="NZ_JAPDOD010000056.1"/>
</dbReference>
<dbReference type="SUPFAM" id="SSF55874">
    <property type="entry name" value="ATPase domain of HSP90 chaperone/DNA topoisomerase II/histidine kinase"/>
    <property type="match status" value="1"/>
</dbReference>
<keyword evidence="7" id="KW-0067">ATP-binding</keyword>
<dbReference type="PANTHER" id="PTHR24421">
    <property type="entry name" value="NITRATE/NITRITE SENSOR PROTEIN NARX-RELATED"/>
    <property type="match status" value="1"/>
</dbReference>
<dbReference type="GO" id="GO:0046983">
    <property type="term" value="F:protein dimerization activity"/>
    <property type="evidence" value="ECO:0007669"/>
    <property type="project" value="InterPro"/>
</dbReference>
<gene>
    <name evidence="10" type="ORF">OM076_37400</name>
</gene>
<dbReference type="Gene3D" id="3.30.450.40">
    <property type="match status" value="2"/>
</dbReference>
<comment type="catalytic activity">
    <reaction evidence="1">
        <text>ATP + protein L-histidine = ADP + protein N-phospho-L-histidine.</text>
        <dbReference type="EC" id="2.7.13.3"/>
    </reaction>
</comment>
<dbReference type="PANTHER" id="PTHR24421:SF10">
    <property type="entry name" value="NITRATE_NITRITE SENSOR PROTEIN NARQ"/>
    <property type="match status" value="1"/>
</dbReference>
<reference evidence="10" key="1">
    <citation type="submission" date="2022-10" db="EMBL/GenBank/DDBJ databases">
        <title>The WGS of Solirubrobacter ginsenosidimutans DSM 21036.</title>
        <authorList>
            <person name="Jiang Z."/>
        </authorList>
    </citation>
    <scope>NUCLEOTIDE SEQUENCE</scope>
    <source>
        <strain evidence="10">DSM 21036</strain>
    </source>
</reference>
<dbReference type="GO" id="GO:0000155">
    <property type="term" value="F:phosphorelay sensor kinase activity"/>
    <property type="evidence" value="ECO:0007669"/>
    <property type="project" value="InterPro"/>
</dbReference>
<evidence type="ECO:0000256" key="7">
    <source>
        <dbReference type="ARBA" id="ARBA00022840"/>
    </source>
</evidence>
<dbReference type="Proteomes" id="UP001149140">
    <property type="component" value="Unassembled WGS sequence"/>
</dbReference>
<keyword evidence="6" id="KW-0418">Kinase</keyword>
<dbReference type="InterPro" id="IPR003018">
    <property type="entry name" value="GAF"/>
</dbReference>
<organism evidence="10 11">
    <name type="scientific">Solirubrobacter ginsenosidimutans</name>
    <dbReference type="NCBI Taxonomy" id="490573"/>
    <lineage>
        <taxon>Bacteria</taxon>
        <taxon>Bacillati</taxon>
        <taxon>Actinomycetota</taxon>
        <taxon>Thermoleophilia</taxon>
        <taxon>Solirubrobacterales</taxon>
        <taxon>Solirubrobacteraceae</taxon>
        <taxon>Solirubrobacter</taxon>
    </lineage>
</organism>
<dbReference type="Pfam" id="PF07730">
    <property type="entry name" value="HisKA_3"/>
    <property type="match status" value="1"/>
</dbReference>
<dbReference type="InterPro" id="IPR050482">
    <property type="entry name" value="Sensor_HK_TwoCompSys"/>
</dbReference>
<evidence type="ECO:0000313" key="10">
    <source>
        <dbReference type="EMBL" id="MDA0166002.1"/>
    </source>
</evidence>
<dbReference type="Pfam" id="PF01590">
    <property type="entry name" value="GAF"/>
    <property type="match status" value="2"/>
</dbReference>
<sequence length="700" mass="73725">MSDIRVHASTRFVAAPKTRHCSGFLMSATRESEAEIRRLGRLVQEQAALRRIATLVAQGAPLGNVFAVAAEVIARVSGIPSVSIARYEADGTATEFVANGTPSADVRSTVDVPILVDGRIAGAVIIPSTDTAPAPVDAAARLTDFTELLGTAITSGQARAELRRLAEEQAALRHVATLVAQGAEPNTVFTAVAVKAAQVLRVGAVSLLSYDAGTQTFTKIFGTHGERSAVPDGTQSRVADCPEGVLVVETGQAARIDDWSQIPGLVAARHREFGFGQAIAAPIVVNSTIWGYIGAYAEADEILPPESERRLADFTNLMATALANVQARDELRGLAEEQAALRRVATMVARERPAEEVFACVAEEVRRLVQAEAAAVWRYCSDGDAIVVGSWGTIAKKLPVGRRVKLDGDSVAAMILRTQRPARFDEFQSPAGSIAAAAHEVGVRSAVGGPILVDGALWGSIVAGTSSPTSMPADAEARIAQFTELAATAISNLQVREALAASRARVIATGDEQRRRVVRDLHDGAQQRLVHTIVTLKMARKELERYGPEAAALVDEPLEHATRATNELRELAHGILPTALTRGGLHAGISELVSTMSIPVQVAISVQRTSPDVEATAYFVVAEALTNVAKHAHAHSATVRVHLDDGNLQLEVRDDGVGGAKPDGTGLVGLSDRLAVHNGTLRVESPPHGGTVVAASIPVA</sequence>
<dbReference type="EC" id="2.7.13.3" evidence="2"/>
<dbReference type="CDD" id="cd16917">
    <property type="entry name" value="HATPase_UhpB-NarQ-NarX-like"/>
    <property type="match status" value="1"/>
</dbReference>
<evidence type="ECO:0000256" key="4">
    <source>
        <dbReference type="ARBA" id="ARBA00022679"/>
    </source>
</evidence>
<dbReference type="SUPFAM" id="SSF55781">
    <property type="entry name" value="GAF domain-like"/>
    <property type="match status" value="3"/>
</dbReference>
<accession>A0A9X3N0J8</accession>
<dbReference type="Gene3D" id="3.30.565.10">
    <property type="entry name" value="Histidine kinase-like ATPase, C-terminal domain"/>
    <property type="match status" value="1"/>
</dbReference>
<evidence type="ECO:0000256" key="6">
    <source>
        <dbReference type="ARBA" id="ARBA00022777"/>
    </source>
</evidence>
<dbReference type="Gene3D" id="1.20.5.1930">
    <property type="match status" value="1"/>
</dbReference>
<protein>
    <recommendedName>
        <fullName evidence="2">histidine kinase</fullName>
        <ecNumber evidence="2">2.7.13.3</ecNumber>
    </recommendedName>
</protein>
<dbReference type="InterPro" id="IPR011712">
    <property type="entry name" value="Sig_transdc_His_kin_sub3_dim/P"/>
</dbReference>
<dbReference type="GO" id="GO:0016020">
    <property type="term" value="C:membrane"/>
    <property type="evidence" value="ECO:0007669"/>
    <property type="project" value="InterPro"/>
</dbReference>
<dbReference type="InterPro" id="IPR029016">
    <property type="entry name" value="GAF-like_dom_sf"/>
</dbReference>
<dbReference type="Pfam" id="PF02518">
    <property type="entry name" value="HATPase_c"/>
    <property type="match status" value="1"/>
</dbReference>